<evidence type="ECO:0000313" key="11">
    <source>
        <dbReference type="Proteomes" id="UP001140453"/>
    </source>
</evidence>
<evidence type="ECO:0000256" key="4">
    <source>
        <dbReference type="ARBA" id="ARBA00022692"/>
    </source>
</evidence>
<feature type="transmembrane region" description="Helical" evidence="8">
    <location>
        <begin position="251"/>
        <end position="274"/>
    </location>
</feature>
<dbReference type="Gene3D" id="1.20.1720.10">
    <property type="entry name" value="Multidrug resistance protein D"/>
    <property type="match status" value="1"/>
</dbReference>
<keyword evidence="4 8" id="KW-0812">Transmembrane</keyword>
<evidence type="ECO:0000256" key="5">
    <source>
        <dbReference type="ARBA" id="ARBA00022989"/>
    </source>
</evidence>
<evidence type="ECO:0000313" key="10">
    <source>
        <dbReference type="EMBL" id="KAJ4389868.1"/>
    </source>
</evidence>
<dbReference type="PROSITE" id="PS50850">
    <property type="entry name" value="MFS"/>
    <property type="match status" value="1"/>
</dbReference>
<dbReference type="OrthoDB" id="6770063at2759"/>
<protein>
    <recommendedName>
        <fullName evidence="9">Major facilitator superfamily (MFS) profile domain-containing protein</fullName>
    </recommendedName>
</protein>
<dbReference type="CDD" id="cd17502">
    <property type="entry name" value="MFS_Azr1_MDR_like"/>
    <property type="match status" value="1"/>
</dbReference>
<evidence type="ECO:0000256" key="2">
    <source>
        <dbReference type="ARBA" id="ARBA00008335"/>
    </source>
</evidence>
<keyword evidence="5 8" id="KW-1133">Transmembrane helix</keyword>
<dbReference type="Gene3D" id="1.20.1250.20">
    <property type="entry name" value="MFS general substrate transporter like domains"/>
    <property type="match status" value="1"/>
</dbReference>
<dbReference type="InterPro" id="IPR020846">
    <property type="entry name" value="MFS_dom"/>
</dbReference>
<feature type="transmembrane region" description="Helical" evidence="8">
    <location>
        <begin position="226"/>
        <end position="245"/>
    </location>
</feature>
<evidence type="ECO:0000256" key="3">
    <source>
        <dbReference type="ARBA" id="ARBA00022448"/>
    </source>
</evidence>
<feature type="region of interest" description="Disordered" evidence="7">
    <location>
        <begin position="548"/>
        <end position="578"/>
    </location>
</feature>
<dbReference type="GO" id="GO:0046943">
    <property type="term" value="F:carboxylic acid transmembrane transporter activity"/>
    <property type="evidence" value="ECO:0007669"/>
    <property type="project" value="UniProtKB-ARBA"/>
</dbReference>
<dbReference type="SUPFAM" id="SSF103473">
    <property type="entry name" value="MFS general substrate transporter"/>
    <property type="match status" value="1"/>
</dbReference>
<organism evidence="10 11">
    <name type="scientific">Gnomoniopsis smithogilvyi</name>
    <dbReference type="NCBI Taxonomy" id="1191159"/>
    <lineage>
        <taxon>Eukaryota</taxon>
        <taxon>Fungi</taxon>
        <taxon>Dikarya</taxon>
        <taxon>Ascomycota</taxon>
        <taxon>Pezizomycotina</taxon>
        <taxon>Sordariomycetes</taxon>
        <taxon>Sordariomycetidae</taxon>
        <taxon>Diaporthales</taxon>
        <taxon>Gnomoniaceae</taxon>
        <taxon>Gnomoniopsis</taxon>
    </lineage>
</organism>
<feature type="transmembrane region" description="Helical" evidence="8">
    <location>
        <begin position="99"/>
        <end position="119"/>
    </location>
</feature>
<dbReference type="PANTHER" id="PTHR23501:SF189">
    <property type="entry name" value="DRUG TRANSPORTER, PUTATIVE (AFU_ORTHOLOGUE AFUA_4G03920)-RELATED"/>
    <property type="match status" value="1"/>
</dbReference>
<dbReference type="InterPro" id="IPR036259">
    <property type="entry name" value="MFS_trans_sf"/>
</dbReference>
<feature type="transmembrane region" description="Helical" evidence="8">
    <location>
        <begin position="190"/>
        <end position="210"/>
    </location>
</feature>
<gene>
    <name evidence="10" type="ORF">N0V93_007340</name>
</gene>
<dbReference type="GO" id="GO:0012505">
    <property type="term" value="C:endomembrane system"/>
    <property type="evidence" value="ECO:0007669"/>
    <property type="project" value="UniProtKB-SubCell"/>
</dbReference>
<keyword evidence="11" id="KW-1185">Reference proteome</keyword>
<feature type="transmembrane region" description="Helical" evidence="8">
    <location>
        <begin position="125"/>
        <end position="146"/>
    </location>
</feature>
<keyword evidence="6 8" id="KW-0472">Membrane</keyword>
<dbReference type="FunFam" id="1.20.1720.10:FF:000013">
    <property type="entry name" value="Related to multidrug resistance proteins"/>
    <property type="match status" value="1"/>
</dbReference>
<feature type="transmembrane region" description="Helical" evidence="8">
    <location>
        <begin position="363"/>
        <end position="383"/>
    </location>
</feature>
<feature type="transmembrane region" description="Helical" evidence="8">
    <location>
        <begin position="328"/>
        <end position="351"/>
    </location>
</feature>
<dbReference type="InterPro" id="IPR011701">
    <property type="entry name" value="MFS"/>
</dbReference>
<feature type="domain" description="Major facilitator superfamily (MFS) profile" evidence="9">
    <location>
        <begin position="35"/>
        <end position="521"/>
    </location>
</feature>
<evidence type="ECO:0000256" key="8">
    <source>
        <dbReference type="SAM" id="Phobius"/>
    </source>
</evidence>
<feature type="transmembrane region" description="Helical" evidence="8">
    <location>
        <begin position="32"/>
        <end position="49"/>
    </location>
</feature>
<evidence type="ECO:0000256" key="7">
    <source>
        <dbReference type="SAM" id="MobiDB-lite"/>
    </source>
</evidence>
<comment type="subcellular location">
    <subcellularLocation>
        <location evidence="1">Endomembrane system</location>
        <topology evidence="1">Multi-pass membrane protein</topology>
    </subcellularLocation>
</comment>
<dbReference type="GO" id="GO:0005886">
    <property type="term" value="C:plasma membrane"/>
    <property type="evidence" value="ECO:0007669"/>
    <property type="project" value="TreeGrafter"/>
</dbReference>
<evidence type="ECO:0000259" key="9">
    <source>
        <dbReference type="PROSITE" id="PS50850"/>
    </source>
</evidence>
<dbReference type="AlphaFoldDB" id="A0A9W9CVA5"/>
<dbReference type="PANTHER" id="PTHR23501">
    <property type="entry name" value="MAJOR FACILITATOR SUPERFAMILY"/>
    <property type="match status" value="1"/>
</dbReference>
<name>A0A9W9CVA5_9PEZI</name>
<dbReference type="PRINTS" id="PR01036">
    <property type="entry name" value="TCRTETB"/>
</dbReference>
<evidence type="ECO:0000256" key="6">
    <source>
        <dbReference type="ARBA" id="ARBA00023136"/>
    </source>
</evidence>
<feature type="transmembrane region" description="Helical" evidence="8">
    <location>
        <begin position="498"/>
        <end position="517"/>
    </location>
</feature>
<feature type="transmembrane region" description="Helical" evidence="8">
    <location>
        <begin position="295"/>
        <end position="316"/>
    </location>
</feature>
<evidence type="ECO:0000256" key="1">
    <source>
        <dbReference type="ARBA" id="ARBA00004127"/>
    </source>
</evidence>
<dbReference type="EMBL" id="JAPEVB010000004">
    <property type="protein sequence ID" value="KAJ4389868.1"/>
    <property type="molecule type" value="Genomic_DNA"/>
</dbReference>
<comment type="caution">
    <text evidence="10">The sequence shown here is derived from an EMBL/GenBank/DDBJ whole genome shotgun (WGS) entry which is preliminary data.</text>
</comment>
<dbReference type="Proteomes" id="UP001140453">
    <property type="component" value="Unassembled WGS sequence"/>
</dbReference>
<accession>A0A9W9CVA5</accession>
<reference evidence="10" key="1">
    <citation type="submission" date="2022-10" db="EMBL/GenBank/DDBJ databases">
        <title>Tapping the CABI collections for fungal endophytes: first genome assemblies for Collariella, Neodidymelliopsis, Ascochyta clinopodiicola, Didymella pomorum, Didymosphaeria variabile, Neocosmospora piperis and Neocucurbitaria cava.</title>
        <authorList>
            <person name="Hill R."/>
        </authorList>
    </citation>
    <scope>NUCLEOTIDE SEQUENCE</scope>
    <source>
        <strain evidence="10">IMI 355082</strain>
    </source>
</reference>
<feature type="transmembrane region" description="Helical" evidence="8">
    <location>
        <begin position="69"/>
        <end position="87"/>
    </location>
</feature>
<comment type="similarity">
    <text evidence="2">Belongs to the major facilitator superfamily.</text>
</comment>
<proteinExistence type="inferred from homology"/>
<sequence length="578" mass="62090">MAADPAKDEPVTQVRDKHHLQDQTNLLPFKQVIVIFMGLSCALFCSLLDQTLVSTALPTLGRVFNDASTVSWVGTSYLLTSTAFQPLYGRLSDIFGRKVILLGCLSIFLVGSILCAVSQSMIMLIVFRAIAGVGGGGILTLVMIVTSDVVSLDKRGTYQGILGVVVAASNSIGPLIGGVFSEDVSWRWCFYINIPLTSIAIFVVAFVLPLKRVKGNAKEKLLKIDYYGSVIMLFSATLILIPLSWGGTKYAWSSAGVIAPLVLGVVLFVAFLAVELKVAPLPIIPMHIFKIPTVSAAYTGAFFTGFMFYTNLYYLPQFYQVVRGDSPIRSGIMLLPLIVVQTVTSFSSGFLTSKTGNYQIQLWFGFAIWAVACGLLSTISPTTSEARLIGYQILSGVGAGQTFQTSLVAIQASVARKDMAVATGTRNFVRLLGGTVALAGCAAILNNTVRNELVHLLPSGTIDSIVSDPTQISAGTLGLSDTQTSAAILAYTHGIRNIYYFMIPCCCISLVATLLFVRGHSLKREDDAKLQEEGRQWAARHKGILHRKEKAASVESPREVPTLVTGEGNTAPDAKCAA</sequence>
<keyword evidence="3" id="KW-0813">Transport</keyword>
<feature type="transmembrane region" description="Helical" evidence="8">
    <location>
        <begin position="431"/>
        <end position="449"/>
    </location>
</feature>
<feature type="transmembrane region" description="Helical" evidence="8">
    <location>
        <begin position="158"/>
        <end position="178"/>
    </location>
</feature>
<dbReference type="Pfam" id="PF07690">
    <property type="entry name" value="MFS_1"/>
    <property type="match status" value="1"/>
</dbReference>